<keyword evidence="1" id="KW-0677">Repeat</keyword>
<dbReference type="InterPro" id="IPR011992">
    <property type="entry name" value="EF-hand-dom_pair"/>
</dbReference>
<dbReference type="InterPro" id="IPR002048">
    <property type="entry name" value="EF_hand_dom"/>
</dbReference>
<dbReference type="SUPFAM" id="SSF47473">
    <property type="entry name" value="EF-hand"/>
    <property type="match status" value="1"/>
</dbReference>
<dbReference type="RefSeq" id="XP_017866907.1">
    <property type="nucleotide sequence ID" value="XM_018011418.1"/>
</dbReference>
<evidence type="ECO:0000313" key="4">
    <source>
        <dbReference type="RefSeq" id="XP_017866907.1"/>
    </source>
</evidence>
<reference evidence="4" key="3">
    <citation type="submission" date="2025-08" db="UniProtKB">
        <authorList>
            <consortium name="RefSeq"/>
        </authorList>
    </citation>
    <scope>IDENTIFICATION</scope>
    <source>
        <tissue evidence="4">Whole organism</tissue>
    </source>
</reference>
<proteinExistence type="predicted"/>
<dbReference type="InterPro" id="IPR050230">
    <property type="entry name" value="CALM/Myosin/TropC-like"/>
</dbReference>
<dbReference type="GeneID" id="108616311"/>
<protein>
    <submittedName>
        <fullName evidence="4">Neo-calmodulin</fullName>
    </submittedName>
</protein>
<reference evidence="3" key="1">
    <citation type="journal article" date="1997" name="Nucleic Acids Res.">
        <title>tRNAscan-SE: a program for improved detection of transfer RNA genes in genomic sequence.</title>
        <authorList>
            <person name="Lowe T.M."/>
            <person name="Eddy S.R."/>
        </authorList>
    </citation>
    <scope>NUCLEOTIDE SEQUENCE [LARGE SCALE GENOMIC DNA]</scope>
</reference>
<accession>A0ABM1PI71</accession>
<keyword evidence="3" id="KW-1185">Reference proteome</keyword>
<feature type="domain" description="EF-hand" evidence="2">
    <location>
        <begin position="9"/>
        <end position="44"/>
    </location>
</feature>
<name>A0ABM1PI71_DROAR</name>
<dbReference type="CDD" id="cd00051">
    <property type="entry name" value="EFh"/>
    <property type="match status" value="1"/>
</dbReference>
<feature type="domain" description="EF-hand" evidence="2">
    <location>
        <begin position="82"/>
        <end position="117"/>
    </location>
</feature>
<reference evidence="3" key="2">
    <citation type="journal article" date="2016" name="G3 (Bethesda)">
        <title>Genome Evolution in Three Species of Cactophilic Drosophila.</title>
        <authorList>
            <person name="Sanchez-Flores A."/>
            <person name="Penazola F."/>
            <person name="Carpinteyro-Ponce J."/>
            <person name="Nazario-Yepiz N."/>
            <person name="Abreu-Goodger C."/>
            <person name="Machado C.A."/>
            <person name="Markow T.A."/>
        </authorList>
    </citation>
    <scope>NUCLEOTIDE SEQUENCE [LARGE SCALE GENOMIC DNA]</scope>
</reference>
<dbReference type="PANTHER" id="PTHR23048">
    <property type="entry name" value="MYOSIN LIGHT CHAIN 1, 3"/>
    <property type="match status" value="1"/>
</dbReference>
<dbReference type="Proteomes" id="UP000694904">
    <property type="component" value="Chromosome 5"/>
</dbReference>
<dbReference type="Gene3D" id="1.10.238.10">
    <property type="entry name" value="EF-hand"/>
    <property type="match status" value="1"/>
</dbReference>
<dbReference type="PANTHER" id="PTHR23048:SF0">
    <property type="entry name" value="CALMODULIN LIKE 3"/>
    <property type="match status" value="1"/>
</dbReference>
<feature type="domain" description="EF-hand" evidence="2">
    <location>
        <begin position="45"/>
        <end position="80"/>
    </location>
</feature>
<evidence type="ECO:0000313" key="3">
    <source>
        <dbReference type="Proteomes" id="UP000694904"/>
    </source>
</evidence>
<organism evidence="3 4">
    <name type="scientific">Drosophila arizonae</name>
    <name type="common">Fruit fly</name>
    <dbReference type="NCBI Taxonomy" id="7263"/>
    <lineage>
        <taxon>Eukaryota</taxon>
        <taxon>Metazoa</taxon>
        <taxon>Ecdysozoa</taxon>
        <taxon>Arthropoda</taxon>
        <taxon>Hexapoda</taxon>
        <taxon>Insecta</taxon>
        <taxon>Pterygota</taxon>
        <taxon>Neoptera</taxon>
        <taxon>Endopterygota</taxon>
        <taxon>Diptera</taxon>
        <taxon>Brachycera</taxon>
        <taxon>Muscomorpha</taxon>
        <taxon>Ephydroidea</taxon>
        <taxon>Drosophilidae</taxon>
        <taxon>Drosophila</taxon>
    </lineage>
</organism>
<dbReference type="Pfam" id="PF13499">
    <property type="entry name" value="EF-hand_7"/>
    <property type="match status" value="1"/>
</dbReference>
<sequence length="158" mass="18132">MSRSPASKELINELRLIYDKHDVNRTGKIDIRQLYQIMFDVGYAPTEGEVHEFMAEADEDDNSYIGFDAFIKMLAPKLNEMFSEENLGKAFAVFDRRKEGYFNAHDLVLVMTSMGQAISEADSMMLMADISGDYENRVYLQAFLDYLLSDTADSMHRL</sequence>
<dbReference type="PROSITE" id="PS50222">
    <property type="entry name" value="EF_HAND_2"/>
    <property type="match status" value="3"/>
</dbReference>
<evidence type="ECO:0000259" key="2">
    <source>
        <dbReference type="PROSITE" id="PS50222"/>
    </source>
</evidence>
<evidence type="ECO:0000256" key="1">
    <source>
        <dbReference type="ARBA" id="ARBA00022737"/>
    </source>
</evidence>
<dbReference type="SMART" id="SM00054">
    <property type="entry name" value="EFh"/>
    <property type="match status" value="3"/>
</dbReference>
<gene>
    <name evidence="4" type="primary">LOC108616311</name>
</gene>